<evidence type="ECO:0000256" key="7">
    <source>
        <dbReference type="SAM" id="Phobius"/>
    </source>
</evidence>
<name>A0A1F6WQY4_9BACT</name>
<protein>
    <recommendedName>
        <fullName evidence="8">Major facilitator superfamily (MFS) profile domain-containing protein</fullName>
    </recommendedName>
</protein>
<dbReference type="GO" id="GO:0005886">
    <property type="term" value="C:plasma membrane"/>
    <property type="evidence" value="ECO:0007669"/>
    <property type="project" value="UniProtKB-SubCell"/>
</dbReference>
<dbReference type="AlphaFoldDB" id="A0A1F6WQY4"/>
<keyword evidence="4 7" id="KW-0812">Transmembrane</keyword>
<evidence type="ECO:0000313" key="10">
    <source>
        <dbReference type="Proteomes" id="UP000178184"/>
    </source>
</evidence>
<dbReference type="STRING" id="1801764.A2903_03120"/>
<evidence type="ECO:0000256" key="3">
    <source>
        <dbReference type="ARBA" id="ARBA00022475"/>
    </source>
</evidence>
<feature type="domain" description="Major facilitator superfamily (MFS) profile" evidence="8">
    <location>
        <begin position="1"/>
        <end position="190"/>
    </location>
</feature>
<evidence type="ECO:0000256" key="2">
    <source>
        <dbReference type="ARBA" id="ARBA00022448"/>
    </source>
</evidence>
<dbReference type="PANTHER" id="PTHR23517:SF3">
    <property type="entry name" value="INTEGRAL MEMBRANE TRANSPORT PROTEIN"/>
    <property type="match status" value="1"/>
</dbReference>
<reference evidence="9 10" key="1">
    <citation type="journal article" date="2016" name="Nat. Commun.">
        <title>Thousands of microbial genomes shed light on interconnected biogeochemical processes in an aquifer system.</title>
        <authorList>
            <person name="Anantharaman K."/>
            <person name="Brown C.T."/>
            <person name="Hug L.A."/>
            <person name="Sharon I."/>
            <person name="Castelle C.J."/>
            <person name="Probst A.J."/>
            <person name="Thomas B.C."/>
            <person name="Singh A."/>
            <person name="Wilkins M.J."/>
            <person name="Karaoz U."/>
            <person name="Brodie E.L."/>
            <person name="Williams K.H."/>
            <person name="Hubbard S.S."/>
            <person name="Banfield J.F."/>
        </authorList>
    </citation>
    <scope>NUCLEOTIDE SEQUENCE [LARGE SCALE GENOMIC DNA]</scope>
</reference>
<keyword evidence="5 7" id="KW-1133">Transmembrane helix</keyword>
<dbReference type="PANTHER" id="PTHR23517">
    <property type="entry name" value="RESISTANCE PROTEIN MDTM, PUTATIVE-RELATED-RELATED"/>
    <property type="match status" value="1"/>
</dbReference>
<dbReference type="InterPro" id="IPR036259">
    <property type="entry name" value="MFS_trans_sf"/>
</dbReference>
<feature type="transmembrane region" description="Helical" evidence="7">
    <location>
        <begin position="245"/>
        <end position="263"/>
    </location>
</feature>
<proteinExistence type="predicted"/>
<dbReference type="Gene3D" id="1.20.1250.20">
    <property type="entry name" value="MFS general substrate transporter like domains"/>
    <property type="match status" value="2"/>
</dbReference>
<evidence type="ECO:0000256" key="1">
    <source>
        <dbReference type="ARBA" id="ARBA00004651"/>
    </source>
</evidence>
<evidence type="ECO:0000256" key="6">
    <source>
        <dbReference type="ARBA" id="ARBA00023136"/>
    </source>
</evidence>
<dbReference type="EMBL" id="MFUO01000003">
    <property type="protein sequence ID" value="OGI84298.1"/>
    <property type="molecule type" value="Genomic_DNA"/>
</dbReference>
<dbReference type="PROSITE" id="PS50850">
    <property type="entry name" value="MFS"/>
    <property type="match status" value="1"/>
</dbReference>
<feature type="transmembrane region" description="Helical" evidence="7">
    <location>
        <begin position="42"/>
        <end position="62"/>
    </location>
</feature>
<feature type="transmembrane region" description="Helical" evidence="7">
    <location>
        <begin position="132"/>
        <end position="156"/>
    </location>
</feature>
<dbReference type="SUPFAM" id="SSF103473">
    <property type="entry name" value="MFS general substrate transporter"/>
    <property type="match status" value="2"/>
</dbReference>
<comment type="subcellular location">
    <subcellularLocation>
        <location evidence="1">Cell membrane</location>
        <topology evidence="1">Multi-pass membrane protein</topology>
    </subcellularLocation>
</comment>
<evidence type="ECO:0000259" key="8">
    <source>
        <dbReference type="PROSITE" id="PS50850"/>
    </source>
</evidence>
<feature type="transmembrane region" description="Helical" evidence="7">
    <location>
        <begin position="365"/>
        <end position="381"/>
    </location>
</feature>
<gene>
    <name evidence="9" type="ORF">A2903_03120</name>
</gene>
<keyword evidence="6 7" id="KW-0472">Membrane</keyword>
<dbReference type="InterPro" id="IPR020846">
    <property type="entry name" value="MFS_dom"/>
</dbReference>
<feature type="transmembrane region" description="Helical" evidence="7">
    <location>
        <begin position="343"/>
        <end position="359"/>
    </location>
</feature>
<dbReference type="Pfam" id="PF07690">
    <property type="entry name" value="MFS_1"/>
    <property type="match status" value="1"/>
</dbReference>
<accession>A0A1F6WQY4</accession>
<keyword evidence="3" id="KW-1003">Cell membrane</keyword>
<dbReference type="Proteomes" id="UP000178184">
    <property type="component" value="Unassembled WGS sequence"/>
</dbReference>
<evidence type="ECO:0000313" key="9">
    <source>
        <dbReference type="EMBL" id="OGI84298.1"/>
    </source>
</evidence>
<organism evidence="9 10">
    <name type="scientific">Candidatus Nomurabacteria bacterium RIFCSPLOWO2_01_FULL_33_17</name>
    <dbReference type="NCBI Taxonomy" id="1801764"/>
    <lineage>
        <taxon>Bacteria</taxon>
        <taxon>Candidatus Nomuraibacteriota</taxon>
    </lineage>
</organism>
<evidence type="ECO:0000256" key="5">
    <source>
        <dbReference type="ARBA" id="ARBA00022989"/>
    </source>
</evidence>
<keyword evidence="2" id="KW-0813">Transport</keyword>
<sequence length="390" mass="43311">MLAKNIYTKILYIAYFFFSWGIGFTVYSNSKVIETISGSQSGIGIVYGVSAALSLILSTWVTPHLITFLGNRKTVALAIILGLLSLIGISYTDNILMVAISFILFFASQILISFSFDVFFEHNTLNKNEARARGLVISLQHIGRMLGPMLAAIITIKSGLQAPYKITFILFLITGVFLYLATIKFKDKSYVPVSFLRSLKIIIKRPNVWKPLTSVLLLHVFYALMVAFVPIYLSDVQGIPDKSLGILFTIMLIPFVVLGYPIGKKLDTGVSGRRAAQYGLIIMTIATFVFPLMHTKSLIVWGIILVVSRIGAIILETAGEGIFFRSIKEEETELLGIMRDMQPVGYFIASLVAVVTLSIGSIEHIFYAIGVILTIGIIMTYKRKLYDENK</sequence>
<feature type="transmembrane region" description="Helical" evidence="7">
    <location>
        <begin position="98"/>
        <end position="120"/>
    </location>
</feature>
<dbReference type="InterPro" id="IPR011701">
    <property type="entry name" value="MFS"/>
</dbReference>
<feature type="transmembrane region" description="Helical" evidence="7">
    <location>
        <begin position="212"/>
        <end position="233"/>
    </location>
</feature>
<feature type="transmembrane region" description="Helical" evidence="7">
    <location>
        <begin position="299"/>
        <end position="323"/>
    </location>
</feature>
<feature type="transmembrane region" description="Helical" evidence="7">
    <location>
        <begin position="74"/>
        <end position="92"/>
    </location>
</feature>
<dbReference type="GO" id="GO:0022857">
    <property type="term" value="F:transmembrane transporter activity"/>
    <property type="evidence" value="ECO:0007669"/>
    <property type="project" value="InterPro"/>
</dbReference>
<feature type="transmembrane region" description="Helical" evidence="7">
    <location>
        <begin position="12"/>
        <end position="30"/>
    </location>
</feature>
<feature type="transmembrane region" description="Helical" evidence="7">
    <location>
        <begin position="275"/>
        <end position="293"/>
    </location>
</feature>
<comment type="caution">
    <text evidence="9">The sequence shown here is derived from an EMBL/GenBank/DDBJ whole genome shotgun (WGS) entry which is preliminary data.</text>
</comment>
<feature type="transmembrane region" description="Helical" evidence="7">
    <location>
        <begin position="162"/>
        <end position="181"/>
    </location>
</feature>
<dbReference type="InterPro" id="IPR050171">
    <property type="entry name" value="MFS_Transporters"/>
</dbReference>
<evidence type="ECO:0000256" key="4">
    <source>
        <dbReference type="ARBA" id="ARBA00022692"/>
    </source>
</evidence>